<keyword evidence="6" id="KW-0418">Kinase</keyword>
<evidence type="ECO:0000256" key="6">
    <source>
        <dbReference type="ARBA" id="ARBA00022777"/>
    </source>
</evidence>
<dbReference type="InterPro" id="IPR003594">
    <property type="entry name" value="HATPase_dom"/>
</dbReference>
<dbReference type="KEGG" id="sphk:SKP52_06335"/>
<dbReference type="SMART" id="SM00388">
    <property type="entry name" value="HisKA"/>
    <property type="match status" value="1"/>
</dbReference>
<proteinExistence type="predicted"/>
<feature type="domain" description="PAS" evidence="10">
    <location>
        <begin position="29"/>
        <end position="67"/>
    </location>
</feature>
<dbReference type="SUPFAM" id="SSF47384">
    <property type="entry name" value="Homodimeric domain of signal transducing histidine kinase"/>
    <property type="match status" value="1"/>
</dbReference>
<evidence type="ECO:0000313" key="12">
    <source>
        <dbReference type="Proteomes" id="UP000030907"/>
    </source>
</evidence>
<dbReference type="PRINTS" id="PR00344">
    <property type="entry name" value="BCTRLSENSOR"/>
</dbReference>
<dbReference type="InterPro" id="IPR036097">
    <property type="entry name" value="HisK_dim/P_sf"/>
</dbReference>
<dbReference type="PANTHER" id="PTHR43065:SF10">
    <property type="entry name" value="PEROXIDE STRESS-ACTIVATED HISTIDINE KINASE MAK3"/>
    <property type="match status" value="1"/>
</dbReference>
<evidence type="ECO:0000256" key="5">
    <source>
        <dbReference type="ARBA" id="ARBA00022741"/>
    </source>
</evidence>
<dbReference type="Pfam" id="PF08448">
    <property type="entry name" value="PAS_4"/>
    <property type="match status" value="1"/>
</dbReference>
<dbReference type="HOGENOM" id="CLU_000445_114_39_5"/>
<evidence type="ECO:0000256" key="8">
    <source>
        <dbReference type="ARBA" id="ARBA00023012"/>
    </source>
</evidence>
<evidence type="ECO:0000259" key="10">
    <source>
        <dbReference type="PROSITE" id="PS50112"/>
    </source>
</evidence>
<dbReference type="InterPro" id="IPR035965">
    <property type="entry name" value="PAS-like_dom_sf"/>
</dbReference>
<keyword evidence="3" id="KW-0597">Phosphoprotein</keyword>
<dbReference type="SUPFAM" id="SSF55785">
    <property type="entry name" value="PYP-like sensor domain (PAS domain)"/>
    <property type="match status" value="2"/>
</dbReference>
<sequence>MTPERSDQPASPGPKDAVHVVPRMPEPDIAEFASESVIIFDTEGAVHYWNPASEALYGWPALTMIGRGIGHLSTRSENEREHWRMLLQEGTWQGVVSRRTPSGIHIAVDIRQYVRFAQDGTPRDVIEYGRQSLSDGAVPGADWHIPDRLMAASWEIDVSASDALIATIARLRDEAAAEAQLNARYKDLVKAARIVNVNERTMRLVGGNRGRDLMIGQPVSGFWPLESRATLGELIVDAMTGKTEDATYRRQMPSDGILRDPLVTVWRAETHGRIYAAVNGTVDDDRSYVYLRASEARYRKLVHHMPIALWQVDASHMGRIYNDIRASGVTDFGAYLDEHPDLVELAATTVQITDVNRAAVQLLGGASALDLMRPVGYLFTVNRRSLHNVMIGRFNGQANYEEITKVETLDGRVLDVRMSVTYPKVLAELDVTIFSFEDVTERMSMEAEIRQLQADFTHAARISTLGELTTSIAHEINQPLAAIVTNAETSLRWLSRDDPNVEKVKALTARIAASGRRASDIVQHIRGMASKRQPERVATDLNEIVQESLIFIRHEIESQSIGIRTNLARGLPSTMADRIQLQQVVVNLLINSVQAVEAHSAGKREICIDTHRTENGALAFTLRDTGPGIPPDDIDRIFEGFFTTKEAGMGIGLAICQSIIAEHGGSISASNHPGGGAQFRFVIPVEAPDGSA</sequence>
<evidence type="ECO:0000256" key="4">
    <source>
        <dbReference type="ARBA" id="ARBA00022679"/>
    </source>
</evidence>
<name>A0A0A7PJW5_9SPHN</name>
<evidence type="ECO:0000259" key="9">
    <source>
        <dbReference type="PROSITE" id="PS50109"/>
    </source>
</evidence>
<dbReference type="STRING" id="1515612.SKP52_06335"/>
<dbReference type="Pfam" id="PF02518">
    <property type="entry name" value="HATPase_c"/>
    <property type="match status" value="1"/>
</dbReference>
<dbReference type="SMART" id="SM00387">
    <property type="entry name" value="HATPase_c"/>
    <property type="match status" value="1"/>
</dbReference>
<evidence type="ECO:0000256" key="1">
    <source>
        <dbReference type="ARBA" id="ARBA00000085"/>
    </source>
</evidence>
<gene>
    <name evidence="11" type="ORF">SKP52_06335</name>
</gene>
<dbReference type="PANTHER" id="PTHR43065">
    <property type="entry name" value="SENSOR HISTIDINE KINASE"/>
    <property type="match status" value="1"/>
</dbReference>
<dbReference type="GO" id="GO:0005524">
    <property type="term" value="F:ATP binding"/>
    <property type="evidence" value="ECO:0007669"/>
    <property type="project" value="UniProtKB-KW"/>
</dbReference>
<evidence type="ECO:0000256" key="7">
    <source>
        <dbReference type="ARBA" id="ARBA00022840"/>
    </source>
</evidence>
<keyword evidence="7" id="KW-0067">ATP-binding</keyword>
<feature type="domain" description="Histidine kinase" evidence="9">
    <location>
        <begin position="471"/>
        <end position="687"/>
    </location>
</feature>
<keyword evidence="12" id="KW-1185">Reference proteome</keyword>
<dbReference type="Gene3D" id="1.10.287.130">
    <property type="match status" value="1"/>
</dbReference>
<accession>A0A0A7PJW5</accession>
<dbReference type="PROSITE" id="PS50109">
    <property type="entry name" value="HIS_KIN"/>
    <property type="match status" value="1"/>
</dbReference>
<dbReference type="SUPFAM" id="SSF55874">
    <property type="entry name" value="ATPase domain of HSP90 chaperone/DNA topoisomerase II/histidine kinase"/>
    <property type="match status" value="1"/>
</dbReference>
<dbReference type="Pfam" id="PF00512">
    <property type="entry name" value="HisKA"/>
    <property type="match status" value="1"/>
</dbReference>
<dbReference type="InterPro" id="IPR036890">
    <property type="entry name" value="HATPase_C_sf"/>
</dbReference>
<evidence type="ECO:0000256" key="3">
    <source>
        <dbReference type="ARBA" id="ARBA00022553"/>
    </source>
</evidence>
<dbReference type="Proteomes" id="UP000030907">
    <property type="component" value="Chromosome"/>
</dbReference>
<dbReference type="InterPro" id="IPR000014">
    <property type="entry name" value="PAS"/>
</dbReference>
<evidence type="ECO:0000313" key="11">
    <source>
        <dbReference type="EMBL" id="AJA08192.1"/>
    </source>
</evidence>
<dbReference type="InterPro" id="IPR005467">
    <property type="entry name" value="His_kinase_dom"/>
</dbReference>
<keyword evidence="8" id="KW-0902">Two-component regulatory system</keyword>
<dbReference type="AlphaFoldDB" id="A0A0A7PJW5"/>
<dbReference type="InterPro" id="IPR004358">
    <property type="entry name" value="Sig_transdc_His_kin-like_C"/>
</dbReference>
<dbReference type="PROSITE" id="PS50112">
    <property type="entry name" value="PAS"/>
    <property type="match status" value="1"/>
</dbReference>
<dbReference type="CDD" id="cd00130">
    <property type="entry name" value="PAS"/>
    <property type="match status" value="1"/>
</dbReference>
<dbReference type="InterPro" id="IPR003661">
    <property type="entry name" value="HisK_dim/P_dom"/>
</dbReference>
<keyword evidence="5" id="KW-0547">Nucleotide-binding</keyword>
<comment type="catalytic activity">
    <reaction evidence="1">
        <text>ATP + protein L-histidine = ADP + protein N-phospho-L-histidine.</text>
        <dbReference type="EC" id="2.7.13.3"/>
    </reaction>
</comment>
<dbReference type="Gene3D" id="3.30.450.20">
    <property type="entry name" value="PAS domain"/>
    <property type="match status" value="2"/>
</dbReference>
<evidence type="ECO:0000256" key="2">
    <source>
        <dbReference type="ARBA" id="ARBA00012438"/>
    </source>
</evidence>
<dbReference type="EMBL" id="CP009122">
    <property type="protein sequence ID" value="AJA08192.1"/>
    <property type="molecule type" value="Genomic_DNA"/>
</dbReference>
<dbReference type="GO" id="GO:0000155">
    <property type="term" value="F:phosphorelay sensor kinase activity"/>
    <property type="evidence" value="ECO:0007669"/>
    <property type="project" value="InterPro"/>
</dbReference>
<organism evidence="11 12">
    <name type="scientific">Sphingopyxis fribergensis</name>
    <dbReference type="NCBI Taxonomy" id="1515612"/>
    <lineage>
        <taxon>Bacteria</taxon>
        <taxon>Pseudomonadati</taxon>
        <taxon>Pseudomonadota</taxon>
        <taxon>Alphaproteobacteria</taxon>
        <taxon>Sphingomonadales</taxon>
        <taxon>Sphingomonadaceae</taxon>
        <taxon>Sphingopyxis</taxon>
    </lineage>
</organism>
<dbReference type="EC" id="2.7.13.3" evidence="2"/>
<reference evidence="11 12" key="1">
    <citation type="journal article" date="2015" name="Int. J. Syst. Evol. Microbiol.">
        <title>Description of Sphingopyxis fribergensis sp. nov. - a soil bacterium with the ability to degrade styrene and phenylacetic acid.</title>
        <authorList>
            <person name="Oelschlagel M."/>
            <person name="Ruckert C."/>
            <person name="Kalinowski J."/>
            <person name="Schmidt G."/>
            <person name="Schlomann M."/>
            <person name="Tischler D."/>
        </authorList>
    </citation>
    <scope>NUCLEOTIDE SEQUENCE [LARGE SCALE GENOMIC DNA]</scope>
    <source>
        <strain evidence="11 12">Kp5.2</strain>
    </source>
</reference>
<dbReference type="CDD" id="cd00082">
    <property type="entry name" value="HisKA"/>
    <property type="match status" value="1"/>
</dbReference>
<keyword evidence="4" id="KW-0808">Transferase</keyword>
<dbReference type="Gene3D" id="3.30.565.10">
    <property type="entry name" value="Histidine kinase-like ATPase, C-terminal domain"/>
    <property type="match status" value="1"/>
</dbReference>
<dbReference type="InterPro" id="IPR013656">
    <property type="entry name" value="PAS_4"/>
</dbReference>
<protein>
    <recommendedName>
        <fullName evidence="2">histidine kinase</fullName>
        <ecNumber evidence="2">2.7.13.3</ecNumber>
    </recommendedName>
</protein>